<accession>G6FVM3</accession>
<dbReference type="AlphaFoldDB" id="G6FVM3"/>
<dbReference type="Pfam" id="PF01471">
    <property type="entry name" value="PG_binding_1"/>
    <property type="match status" value="2"/>
</dbReference>
<dbReference type="PATRIC" id="fig|741277.3.peg.2523"/>
<keyword evidence="3" id="KW-1185">Reference proteome</keyword>
<name>G6FVM3_9CYAN</name>
<sequence>MQLTSDSGNSIPNILQPKLNKPELQLGSNGAAVEELQKLLTNLNIYTGKIDGIFEENTQESVKQFQRRVFLPENGIVDDNTWQALYTGRPVNLPELKKGSRGELVKKVQRILKSTQDYIGYVDGEFGEITESAVQSWQVRNNLPDTGIIDEATWRTLSQIPQ</sequence>
<dbReference type="Gene3D" id="1.10.101.10">
    <property type="entry name" value="PGBD-like superfamily/PGBD"/>
    <property type="match status" value="2"/>
</dbReference>
<proteinExistence type="predicted"/>
<dbReference type="InterPro" id="IPR002477">
    <property type="entry name" value="Peptidoglycan-bd-like"/>
</dbReference>
<dbReference type="InterPro" id="IPR036366">
    <property type="entry name" value="PGBDSf"/>
</dbReference>
<dbReference type="RefSeq" id="WP_009457749.1">
    <property type="nucleotide sequence ID" value="NZ_AGIZ01000008.1"/>
</dbReference>
<reference evidence="2 3" key="1">
    <citation type="submission" date="2011-09" db="EMBL/GenBank/DDBJ databases">
        <title>The draft genome of Fischerella sp. JSC-11.</title>
        <authorList>
            <consortium name="US DOE Joint Genome Institute (JGI-PGF)"/>
            <person name="Lucas S."/>
            <person name="Han J."/>
            <person name="Lapidus A."/>
            <person name="Cheng J.-F."/>
            <person name="Goodwin L."/>
            <person name="Pitluck S."/>
            <person name="Peters L."/>
            <person name="Land M.L."/>
            <person name="Hauser L."/>
            <person name="Sarkisova S."/>
            <person name="Bryant D.A."/>
            <person name="Brown I."/>
            <person name="Woyke T.J."/>
        </authorList>
    </citation>
    <scope>NUCLEOTIDE SEQUENCE [LARGE SCALE GENOMIC DNA]</scope>
    <source>
        <strain evidence="2 3">JSC-11</strain>
    </source>
</reference>
<dbReference type="EMBL" id="AGIZ01000008">
    <property type="protein sequence ID" value="EHC12278.1"/>
    <property type="molecule type" value="Genomic_DNA"/>
</dbReference>
<dbReference type="SUPFAM" id="SSF47090">
    <property type="entry name" value="PGBD-like"/>
    <property type="match status" value="2"/>
</dbReference>
<dbReference type="GeneID" id="35797840"/>
<dbReference type="InterPro" id="IPR036365">
    <property type="entry name" value="PGBD-like_sf"/>
</dbReference>
<feature type="domain" description="Peptidoglycan binding-like" evidence="1">
    <location>
        <begin position="29"/>
        <end position="85"/>
    </location>
</feature>
<dbReference type="Proteomes" id="UP000004344">
    <property type="component" value="Unassembled WGS sequence"/>
</dbReference>
<feature type="domain" description="Peptidoglycan binding-like" evidence="1">
    <location>
        <begin position="101"/>
        <end position="157"/>
    </location>
</feature>
<organism evidence="2 3">
    <name type="scientific">Fischerella thermalis JSC-11</name>
    <dbReference type="NCBI Taxonomy" id="741277"/>
    <lineage>
        <taxon>Bacteria</taxon>
        <taxon>Bacillati</taxon>
        <taxon>Cyanobacteriota</taxon>
        <taxon>Cyanophyceae</taxon>
        <taxon>Nostocales</taxon>
        <taxon>Hapalosiphonaceae</taxon>
        <taxon>Fischerella</taxon>
    </lineage>
</organism>
<protein>
    <submittedName>
        <fullName evidence="2">Peptidoglycan-binding domain 1 protein</fullName>
    </submittedName>
</protein>
<evidence type="ECO:0000313" key="2">
    <source>
        <dbReference type="EMBL" id="EHC12278.1"/>
    </source>
</evidence>
<evidence type="ECO:0000313" key="3">
    <source>
        <dbReference type="Proteomes" id="UP000004344"/>
    </source>
</evidence>
<comment type="caution">
    <text evidence="2">The sequence shown here is derived from an EMBL/GenBank/DDBJ whole genome shotgun (WGS) entry which is preliminary data.</text>
</comment>
<gene>
    <name evidence="2" type="ORF">FJSC11DRAFT_2920</name>
</gene>
<evidence type="ECO:0000259" key="1">
    <source>
        <dbReference type="Pfam" id="PF01471"/>
    </source>
</evidence>